<evidence type="ECO:0008006" key="4">
    <source>
        <dbReference type="Google" id="ProtNLM"/>
    </source>
</evidence>
<proteinExistence type="predicted"/>
<protein>
    <recommendedName>
        <fullName evidence="4">PsbP C-terminal domain-containing protein</fullName>
    </recommendedName>
</protein>
<dbReference type="EMBL" id="MHTJ01000003">
    <property type="protein sequence ID" value="OHA58611.1"/>
    <property type="molecule type" value="Genomic_DNA"/>
</dbReference>
<accession>A0A1G2QF53</accession>
<evidence type="ECO:0000313" key="3">
    <source>
        <dbReference type="Proteomes" id="UP000177043"/>
    </source>
</evidence>
<reference evidence="2 3" key="1">
    <citation type="journal article" date="2016" name="Nat. Commun.">
        <title>Thousands of microbial genomes shed light on interconnected biogeochemical processes in an aquifer system.</title>
        <authorList>
            <person name="Anantharaman K."/>
            <person name="Brown C.T."/>
            <person name="Hug L.A."/>
            <person name="Sharon I."/>
            <person name="Castelle C.J."/>
            <person name="Probst A.J."/>
            <person name="Thomas B.C."/>
            <person name="Singh A."/>
            <person name="Wilkins M.J."/>
            <person name="Karaoz U."/>
            <person name="Brodie E.L."/>
            <person name="Williams K.H."/>
            <person name="Hubbard S.S."/>
            <person name="Banfield J.F."/>
        </authorList>
    </citation>
    <scope>NUCLEOTIDE SEQUENCE [LARGE SCALE GENOMIC DNA]</scope>
</reference>
<dbReference type="STRING" id="1802438.A2571_02480"/>
<keyword evidence="1" id="KW-0472">Membrane</keyword>
<evidence type="ECO:0000256" key="1">
    <source>
        <dbReference type="SAM" id="Phobius"/>
    </source>
</evidence>
<evidence type="ECO:0000313" key="2">
    <source>
        <dbReference type="EMBL" id="OHA58611.1"/>
    </source>
</evidence>
<organism evidence="2 3">
    <name type="scientific">Candidatus Vogelbacteria bacterium RIFOXYD1_FULL_44_32</name>
    <dbReference type="NCBI Taxonomy" id="1802438"/>
    <lineage>
        <taxon>Bacteria</taxon>
        <taxon>Candidatus Vogeliibacteriota</taxon>
    </lineage>
</organism>
<keyword evidence="1" id="KW-1133">Transmembrane helix</keyword>
<comment type="caution">
    <text evidence="2">The sequence shown here is derived from an EMBL/GenBank/DDBJ whole genome shotgun (WGS) entry which is preliminary data.</text>
</comment>
<feature type="transmembrane region" description="Helical" evidence="1">
    <location>
        <begin position="7"/>
        <end position="25"/>
    </location>
</feature>
<dbReference type="Proteomes" id="UP000177043">
    <property type="component" value="Unassembled WGS sequence"/>
</dbReference>
<dbReference type="AlphaFoldDB" id="A0A1G2QF53"/>
<keyword evidence="1" id="KW-0812">Transmembrane</keyword>
<name>A0A1G2QF53_9BACT</name>
<gene>
    <name evidence="2" type="ORF">A2571_02480</name>
</gene>
<sequence length="196" mass="22906">MYKNKILVIFSIIVLIIVVLGGYLYTSTLQQLVFDNPENITEVKTEFWGDNYYGKSETFINPEWKTYQNDQYHFKFDYPILGQHKIKPTLSENDLRFELIPFNSSLRVSKVGKVDIDDYVRSNSWDETSFNKVTFKGIEAYEGVDGGMDSSYIIVFIKDDYLYKFSFTGIGTTIEELKSELNPEHKRILSTFEFIN</sequence>